<evidence type="ECO:0000256" key="1">
    <source>
        <dbReference type="SAM" id="MobiDB-lite"/>
    </source>
</evidence>
<feature type="domain" description="Transposase DDE" evidence="2">
    <location>
        <begin position="3"/>
        <end position="160"/>
    </location>
</feature>
<proteinExistence type="predicted"/>
<organism evidence="3 4">
    <name type="scientific">Streptomyces flavidovirens</name>
    <dbReference type="NCBI Taxonomy" id="67298"/>
    <lineage>
        <taxon>Bacteria</taxon>
        <taxon>Bacillati</taxon>
        <taxon>Actinomycetota</taxon>
        <taxon>Actinomycetes</taxon>
        <taxon>Kitasatosporales</taxon>
        <taxon>Streptomycetaceae</taxon>
        <taxon>Streptomyces</taxon>
    </lineage>
</organism>
<feature type="region of interest" description="Disordered" evidence="1">
    <location>
        <begin position="209"/>
        <end position="276"/>
    </location>
</feature>
<gene>
    <name evidence="3" type="ORF">ACFYWW_30370</name>
</gene>
<evidence type="ECO:0000259" key="2">
    <source>
        <dbReference type="Pfam" id="PF13701"/>
    </source>
</evidence>
<dbReference type="Pfam" id="PF13701">
    <property type="entry name" value="DDE_Tnp_1_4"/>
    <property type="match status" value="1"/>
</dbReference>
<dbReference type="InterPro" id="IPR025668">
    <property type="entry name" value="Tnp_DDE_dom"/>
</dbReference>
<sequence>MPAGARLLADLADVTGLTRAYSTALRPLRPHGTGHGPGRIATDLAVMVADGGETITDLAVLRDQGGVFGPVASTPTTWRLLAAVDEHVLDSMRSARAQAREVAWLQASETRSGIPAAKAGGREVPGLFRDIDATLITCHSDKDQAAPTYKGGFGYHPCCVSWPTPARACSGAFSPGTPAPTPQRITSRCWTTLSYRSPTPVGTALTSLFVPTVPDPQSPSSPKSEACEHAESAPSSLSDTPSPSRSAARSGPCPSSAGTPPWTRTAPSASPPRSPN</sequence>
<accession>A0ABW6RN64</accession>
<evidence type="ECO:0000313" key="4">
    <source>
        <dbReference type="Proteomes" id="UP001601976"/>
    </source>
</evidence>
<comment type="caution">
    <text evidence="3">The sequence shown here is derived from an EMBL/GenBank/DDBJ whole genome shotgun (WGS) entry which is preliminary data.</text>
</comment>
<reference evidence="3 4" key="1">
    <citation type="submission" date="2024-10" db="EMBL/GenBank/DDBJ databases">
        <title>The Natural Products Discovery Center: Release of the First 8490 Sequenced Strains for Exploring Actinobacteria Biosynthetic Diversity.</title>
        <authorList>
            <person name="Kalkreuter E."/>
            <person name="Kautsar S.A."/>
            <person name="Yang D."/>
            <person name="Bader C.D."/>
            <person name="Teijaro C.N."/>
            <person name="Fluegel L."/>
            <person name="Davis C.M."/>
            <person name="Simpson J.R."/>
            <person name="Lauterbach L."/>
            <person name="Steele A.D."/>
            <person name="Gui C."/>
            <person name="Meng S."/>
            <person name="Li G."/>
            <person name="Viehrig K."/>
            <person name="Ye F."/>
            <person name="Su P."/>
            <person name="Kiefer A.F."/>
            <person name="Nichols A."/>
            <person name="Cepeda A.J."/>
            <person name="Yan W."/>
            <person name="Fan B."/>
            <person name="Jiang Y."/>
            <person name="Adhikari A."/>
            <person name="Zheng C.-J."/>
            <person name="Schuster L."/>
            <person name="Cowan T.M."/>
            <person name="Smanski M.J."/>
            <person name="Chevrette M.G."/>
            <person name="De Carvalho L.P.S."/>
            <person name="Shen B."/>
        </authorList>
    </citation>
    <scope>NUCLEOTIDE SEQUENCE [LARGE SCALE GENOMIC DNA]</scope>
    <source>
        <strain evidence="3 4">NPDC003029</strain>
    </source>
</reference>
<evidence type="ECO:0000313" key="3">
    <source>
        <dbReference type="EMBL" id="MFF3342980.1"/>
    </source>
</evidence>
<dbReference type="EMBL" id="JBIAPK010000012">
    <property type="protein sequence ID" value="MFF3342980.1"/>
    <property type="molecule type" value="Genomic_DNA"/>
</dbReference>
<name>A0ABW6RN64_9ACTN</name>
<dbReference type="RefSeq" id="WP_387898241.1">
    <property type="nucleotide sequence ID" value="NZ_JBIAPK010000012.1"/>
</dbReference>
<keyword evidence="4" id="KW-1185">Reference proteome</keyword>
<protein>
    <submittedName>
        <fullName evidence="3">Transposase</fullName>
    </submittedName>
</protein>
<dbReference type="Proteomes" id="UP001601976">
    <property type="component" value="Unassembled WGS sequence"/>
</dbReference>
<feature type="compositionally biased region" description="Low complexity" evidence="1">
    <location>
        <begin position="232"/>
        <end position="268"/>
    </location>
</feature>